<evidence type="ECO:0000259" key="6">
    <source>
        <dbReference type="Pfam" id="PF21481"/>
    </source>
</evidence>
<name>A0A3P8TSV1_AMPPE</name>
<dbReference type="InterPro" id="IPR048499">
    <property type="entry name" value="DIKK1/2/4_C-subdom2"/>
</dbReference>
<evidence type="ECO:0000256" key="4">
    <source>
        <dbReference type="SAM" id="MobiDB-lite"/>
    </source>
</evidence>
<evidence type="ECO:0000256" key="1">
    <source>
        <dbReference type="ARBA" id="ARBA00004613"/>
    </source>
</evidence>
<comment type="subcellular location">
    <subcellularLocation>
        <location evidence="1">Secreted</location>
    </subcellularLocation>
</comment>
<feature type="domain" description="Dickkopf-related protein 1/2/4 C-terminal subdomain 2" evidence="5">
    <location>
        <begin position="96"/>
        <end position="131"/>
    </location>
</feature>
<dbReference type="InterPro" id="IPR039863">
    <property type="entry name" value="DKK1-4"/>
</dbReference>
<evidence type="ECO:0000256" key="2">
    <source>
        <dbReference type="ARBA" id="ARBA00022525"/>
    </source>
</evidence>
<feature type="compositionally biased region" description="Low complexity" evidence="4">
    <location>
        <begin position="158"/>
        <end position="170"/>
    </location>
</feature>
<feature type="compositionally biased region" description="Low complexity" evidence="4">
    <location>
        <begin position="130"/>
        <end position="150"/>
    </location>
</feature>
<reference evidence="7 8" key="1">
    <citation type="submission" date="2018-03" db="EMBL/GenBank/DDBJ databases">
        <title>Finding Nemo's genes: A chromosome-scale reference assembly of the genome of the orange clownfish Amphiprion percula.</title>
        <authorList>
            <person name="Lehmann R."/>
        </authorList>
    </citation>
    <scope>NUCLEOTIDE SEQUENCE</scope>
</reference>
<protein>
    <recommendedName>
        <fullName evidence="9">Dickkopf N-terminal cysteine-rich domain-containing protein</fullName>
    </recommendedName>
</protein>
<dbReference type="Gene3D" id="2.10.80.10">
    <property type="entry name" value="Lipase, subunit A"/>
    <property type="match status" value="1"/>
</dbReference>
<feature type="domain" description="Dickkopf-related protein 1/2/4 C-terminal subdomain 1" evidence="6">
    <location>
        <begin position="65"/>
        <end position="93"/>
    </location>
</feature>
<dbReference type="InterPro" id="IPR048500">
    <property type="entry name" value="DIKK1/2/4_C-subdom1"/>
</dbReference>
<dbReference type="Pfam" id="PF21479">
    <property type="entry name" value="DIKK1-2-4_C-subdom2"/>
    <property type="match status" value="1"/>
</dbReference>
<proteinExistence type="predicted"/>
<dbReference type="Pfam" id="PF21481">
    <property type="entry name" value="DIKK1-2-4_C-subdom1"/>
    <property type="match status" value="1"/>
</dbReference>
<evidence type="ECO:0000313" key="8">
    <source>
        <dbReference type="Proteomes" id="UP000265080"/>
    </source>
</evidence>
<sequence length="181" mass="19807">RAVYKSRAGQRAGDPGKQFLSARCENNGARCALAPRPLRSRREEKRRTGLKSDGHLEALRYSRVGDPCLRSSDCPDSSCCARHFWARICKPVLQEGQVCTRHRHKGTRGLELFQRCSCGDGLTCRTLRGPDSQPPSLASSSSSPSLMDAAAKSKFASSRHSSGQMSSSSSAKTRLHVCQKK</sequence>
<reference evidence="7" key="3">
    <citation type="submission" date="2025-09" db="UniProtKB">
        <authorList>
            <consortium name="Ensembl"/>
        </authorList>
    </citation>
    <scope>IDENTIFICATION</scope>
</reference>
<keyword evidence="8" id="KW-1185">Reference proteome</keyword>
<feature type="region of interest" description="Disordered" evidence="4">
    <location>
        <begin position="129"/>
        <end position="181"/>
    </location>
</feature>
<dbReference type="Ensembl" id="ENSAPET00000026802.1">
    <property type="protein sequence ID" value="ENSAPEP00000026117.1"/>
    <property type="gene ID" value="ENSAPEG00000018553.1"/>
</dbReference>
<evidence type="ECO:0000256" key="3">
    <source>
        <dbReference type="ARBA" id="ARBA00022729"/>
    </source>
</evidence>
<dbReference type="GeneTree" id="ENSGT00940000164073"/>
<keyword evidence="2" id="KW-0964">Secreted</keyword>
<organism evidence="7 8">
    <name type="scientific">Amphiprion percula</name>
    <name type="common">Orange clownfish</name>
    <name type="synonym">Lutjanus percula</name>
    <dbReference type="NCBI Taxonomy" id="161767"/>
    <lineage>
        <taxon>Eukaryota</taxon>
        <taxon>Metazoa</taxon>
        <taxon>Chordata</taxon>
        <taxon>Craniata</taxon>
        <taxon>Vertebrata</taxon>
        <taxon>Euteleostomi</taxon>
        <taxon>Actinopterygii</taxon>
        <taxon>Neopterygii</taxon>
        <taxon>Teleostei</taxon>
        <taxon>Neoteleostei</taxon>
        <taxon>Acanthomorphata</taxon>
        <taxon>Ovalentaria</taxon>
        <taxon>Pomacentridae</taxon>
        <taxon>Amphiprion</taxon>
    </lineage>
</organism>
<dbReference type="PANTHER" id="PTHR12113:SF6">
    <property type="entry name" value="DICKKOPF N-TERMINAL CYSTEINE-RICH DOMAIN-CONTAINING PROTEIN"/>
    <property type="match status" value="1"/>
</dbReference>
<dbReference type="GO" id="GO:0005615">
    <property type="term" value="C:extracellular space"/>
    <property type="evidence" value="ECO:0007669"/>
    <property type="project" value="TreeGrafter"/>
</dbReference>
<dbReference type="GO" id="GO:0048019">
    <property type="term" value="F:receptor antagonist activity"/>
    <property type="evidence" value="ECO:0007669"/>
    <property type="project" value="TreeGrafter"/>
</dbReference>
<evidence type="ECO:0000259" key="5">
    <source>
        <dbReference type="Pfam" id="PF21479"/>
    </source>
</evidence>
<reference evidence="7" key="2">
    <citation type="submission" date="2025-08" db="UniProtKB">
        <authorList>
            <consortium name="Ensembl"/>
        </authorList>
    </citation>
    <scope>IDENTIFICATION</scope>
</reference>
<dbReference type="GO" id="GO:0090090">
    <property type="term" value="P:negative regulation of canonical Wnt signaling pathway"/>
    <property type="evidence" value="ECO:0007669"/>
    <property type="project" value="TreeGrafter"/>
</dbReference>
<dbReference type="PANTHER" id="PTHR12113">
    <property type="entry name" value="DICKKOPF3-LIKE 3"/>
    <property type="match status" value="1"/>
</dbReference>
<accession>A0A3P8TSV1</accession>
<keyword evidence="3" id="KW-0732">Signal</keyword>
<dbReference type="Proteomes" id="UP000265080">
    <property type="component" value="Chromosome 23"/>
</dbReference>
<evidence type="ECO:0000313" key="7">
    <source>
        <dbReference type="Ensembl" id="ENSAPEP00000026117.1"/>
    </source>
</evidence>
<dbReference type="AlphaFoldDB" id="A0A3P8TSV1"/>
<evidence type="ECO:0008006" key="9">
    <source>
        <dbReference type="Google" id="ProtNLM"/>
    </source>
</evidence>
<dbReference type="GO" id="GO:0039706">
    <property type="term" value="F:co-receptor binding"/>
    <property type="evidence" value="ECO:0007669"/>
    <property type="project" value="TreeGrafter"/>
</dbReference>